<dbReference type="PANTHER" id="PTHR30537:SF5">
    <property type="entry name" value="HTH-TYPE TRANSCRIPTIONAL ACTIVATOR TTDR-RELATED"/>
    <property type="match status" value="1"/>
</dbReference>
<evidence type="ECO:0000256" key="2">
    <source>
        <dbReference type="ARBA" id="ARBA00023015"/>
    </source>
</evidence>
<keyword evidence="4" id="KW-0804">Transcription</keyword>
<evidence type="ECO:0000313" key="7">
    <source>
        <dbReference type="Proteomes" id="UP000244930"/>
    </source>
</evidence>
<accession>A0A2U8GN17</accession>
<dbReference type="AlphaFoldDB" id="A0A2U8GN17"/>
<dbReference type="PROSITE" id="PS50931">
    <property type="entry name" value="HTH_LYSR"/>
    <property type="match status" value="1"/>
</dbReference>
<dbReference type="Pfam" id="PF03466">
    <property type="entry name" value="LysR_substrate"/>
    <property type="match status" value="1"/>
</dbReference>
<dbReference type="GO" id="GO:0003700">
    <property type="term" value="F:DNA-binding transcription factor activity"/>
    <property type="evidence" value="ECO:0007669"/>
    <property type="project" value="InterPro"/>
</dbReference>
<feature type="domain" description="HTH lysR-type" evidence="5">
    <location>
        <begin position="10"/>
        <end position="65"/>
    </location>
</feature>
<dbReference type="CDD" id="cd08422">
    <property type="entry name" value="PBP2_CrgA_like"/>
    <property type="match status" value="1"/>
</dbReference>
<dbReference type="SUPFAM" id="SSF53850">
    <property type="entry name" value="Periplasmic binding protein-like II"/>
    <property type="match status" value="1"/>
</dbReference>
<dbReference type="KEGG" id="acom:CEW83_07190"/>
<evidence type="ECO:0000313" key="6">
    <source>
        <dbReference type="EMBL" id="AWI75032.1"/>
    </source>
</evidence>
<keyword evidence="2" id="KW-0805">Transcription regulation</keyword>
<dbReference type="EMBL" id="CP022187">
    <property type="protein sequence ID" value="AWI75032.1"/>
    <property type="molecule type" value="Genomic_DNA"/>
</dbReference>
<dbReference type="InterPro" id="IPR036390">
    <property type="entry name" value="WH_DNA-bd_sf"/>
</dbReference>
<comment type="similarity">
    <text evidence="1">Belongs to the LysR transcriptional regulatory family.</text>
</comment>
<dbReference type="InterPro" id="IPR000847">
    <property type="entry name" value="LysR_HTH_N"/>
</dbReference>
<reference evidence="6 7" key="1">
    <citation type="submission" date="2017-06" db="EMBL/GenBank/DDBJ databases">
        <title>Azoarcus.</title>
        <authorList>
            <person name="Woo J.-H."/>
            <person name="Kim H.-S."/>
        </authorList>
    </citation>
    <scope>NUCLEOTIDE SEQUENCE [LARGE SCALE GENOMIC DNA]</scope>
    <source>
        <strain evidence="6 7">TSPY31</strain>
    </source>
</reference>
<keyword evidence="7" id="KW-1185">Reference proteome</keyword>
<evidence type="ECO:0000256" key="4">
    <source>
        <dbReference type="ARBA" id="ARBA00023163"/>
    </source>
</evidence>
<dbReference type="Pfam" id="PF00126">
    <property type="entry name" value="HTH_1"/>
    <property type="match status" value="1"/>
</dbReference>
<dbReference type="PANTHER" id="PTHR30537">
    <property type="entry name" value="HTH-TYPE TRANSCRIPTIONAL REGULATOR"/>
    <property type="match status" value="1"/>
</dbReference>
<dbReference type="Gene3D" id="3.40.190.290">
    <property type="match status" value="1"/>
</dbReference>
<dbReference type="GO" id="GO:0043565">
    <property type="term" value="F:sequence-specific DNA binding"/>
    <property type="evidence" value="ECO:0007669"/>
    <property type="project" value="TreeGrafter"/>
</dbReference>
<sequence>MRINHPPECLSDMAAFACVVDCGSFSAAARRMGLTPSAVSRQVARLEAVLQVRLLERTTRKLRLTDAGTAAYARCQDMVSAAREVLALSDTHTAEPRGLVRVSMAKALGRLVIHPLMPEFLRRYPEVDVQMVVTDRTVDLFEEAIDLAIRVTDAPPPGLAGRPLMHIRHIVCATPQYLADAGTPSHPHDLAQHRCLYLGEDERDRHWRFDRAGDSARVKVSGRYVANHSEIRLEGALQHLGIASLPEFTARAALQRGTLIEVLPGWEHRTEYAGTAWLLYPSNRFLPAKLRVWIDYLVEKLATDTKAPGMPR</sequence>
<dbReference type="Proteomes" id="UP000244930">
    <property type="component" value="Chromosome"/>
</dbReference>
<dbReference type="SUPFAM" id="SSF46785">
    <property type="entry name" value="Winged helix' DNA-binding domain"/>
    <property type="match status" value="1"/>
</dbReference>
<evidence type="ECO:0000256" key="3">
    <source>
        <dbReference type="ARBA" id="ARBA00023125"/>
    </source>
</evidence>
<evidence type="ECO:0000259" key="5">
    <source>
        <dbReference type="PROSITE" id="PS50931"/>
    </source>
</evidence>
<protein>
    <submittedName>
        <fullName evidence="6">Transcriptional regulator</fullName>
    </submittedName>
</protein>
<dbReference type="FunFam" id="1.10.10.10:FF:000001">
    <property type="entry name" value="LysR family transcriptional regulator"/>
    <property type="match status" value="1"/>
</dbReference>
<dbReference type="Gene3D" id="1.10.10.10">
    <property type="entry name" value="Winged helix-like DNA-binding domain superfamily/Winged helix DNA-binding domain"/>
    <property type="match status" value="1"/>
</dbReference>
<dbReference type="InterPro" id="IPR036388">
    <property type="entry name" value="WH-like_DNA-bd_sf"/>
</dbReference>
<evidence type="ECO:0000256" key="1">
    <source>
        <dbReference type="ARBA" id="ARBA00009437"/>
    </source>
</evidence>
<keyword evidence="3" id="KW-0238">DNA-binding</keyword>
<name>A0A2U8GN17_9RHOO</name>
<dbReference type="GO" id="GO:0006351">
    <property type="term" value="P:DNA-templated transcription"/>
    <property type="evidence" value="ECO:0007669"/>
    <property type="project" value="TreeGrafter"/>
</dbReference>
<dbReference type="InterPro" id="IPR058163">
    <property type="entry name" value="LysR-type_TF_proteobact-type"/>
</dbReference>
<organism evidence="6 7">
    <name type="scientific">Parazoarcus communis</name>
    <dbReference type="NCBI Taxonomy" id="41977"/>
    <lineage>
        <taxon>Bacteria</taxon>
        <taxon>Pseudomonadati</taxon>
        <taxon>Pseudomonadota</taxon>
        <taxon>Betaproteobacteria</taxon>
        <taxon>Rhodocyclales</taxon>
        <taxon>Zoogloeaceae</taxon>
        <taxon>Parazoarcus</taxon>
    </lineage>
</organism>
<dbReference type="InterPro" id="IPR005119">
    <property type="entry name" value="LysR_subst-bd"/>
</dbReference>
<gene>
    <name evidence="6" type="ORF">CEW83_07190</name>
</gene>
<proteinExistence type="inferred from homology"/>